<organism evidence="4 5">
    <name type="scientific">Thermosphaera aggregans (strain DSM 11486 / M11TL)</name>
    <dbReference type="NCBI Taxonomy" id="633148"/>
    <lineage>
        <taxon>Archaea</taxon>
        <taxon>Thermoproteota</taxon>
        <taxon>Thermoprotei</taxon>
        <taxon>Desulfurococcales</taxon>
        <taxon>Desulfurococcaceae</taxon>
        <taxon>Thermosphaera</taxon>
    </lineage>
</organism>
<reference key="3">
    <citation type="submission" date="2010-02" db="EMBL/GenBank/DDBJ databases">
        <title>Complete genome sequence of Thermosphaera aggregans type strain (M11TL).</title>
        <authorList>
            <consortium name="US DOE Joint Genome Institute (JGI-PGF)"/>
            <person name="Spring S."/>
            <person name="Lapidus A."/>
            <person name="Munk C."/>
            <person name="Schroeder M."/>
            <person name="Glavina Del Rio T."/>
            <person name="Tice H."/>
            <person name="Copeland A."/>
            <person name="Cheng J.-F."/>
            <person name="Lucas S."/>
            <person name="Chen F."/>
            <person name="Nolan M."/>
            <person name="Bruce D."/>
            <person name="Goodwin L."/>
            <person name="Pitluck S."/>
            <person name="Ivanova N."/>
            <person name="Mavromatis K."/>
            <person name="Ovchinnikova G."/>
            <person name="Pati A."/>
            <person name="Chen A."/>
            <person name="Palaniappan K."/>
            <person name="Land M."/>
            <person name="Hauser L."/>
            <person name="Chang Y.-J."/>
            <person name="Jeffries C.C."/>
            <person name="Brettin T."/>
            <person name="Detter J.C."/>
            <person name="Tapia R."/>
            <person name="Han C."/>
            <person name="Chain P."/>
            <person name="Heimerl T."/>
            <person name="Weik F."/>
            <person name="Goker M."/>
            <person name="Rachel R."/>
            <person name="Bristow J."/>
            <person name="Eisen J.A."/>
            <person name="Markowitz V."/>
            <person name="Hugenholtz P."/>
            <person name="Kyrpides N.C."/>
            <person name="Klenk H.-P."/>
        </authorList>
    </citation>
    <scope>NUCLEOTIDE SEQUENCE</scope>
    <source>
        <strain>DSM 11486</strain>
    </source>
</reference>
<sequence>MNQRGMAETLNSVEKCWNICEKALVRTVEYFRKIPRYRKSGWRSIDVSKYLRGRVLDIGAGQAGYWRKNIPNDRLLILMDPAYDKNPQLGLKTGNLITVSGDGLNTPFIDKSVDVVISLAVLHHFPTRECRLLFLKEINRVLTDGGILLLSVWFPVEKPRGSEVCDGVMVSSSFGERFYHFYSIPELRDEVESAGFLIDKVEVVVENPRRPAETRNILMTAVKHKG</sequence>
<dbReference type="GO" id="GO:0008757">
    <property type="term" value="F:S-adenosylmethionine-dependent methyltransferase activity"/>
    <property type="evidence" value="ECO:0007669"/>
    <property type="project" value="InterPro"/>
</dbReference>
<keyword evidence="1 4" id="KW-0489">Methyltransferase</keyword>
<dbReference type="PANTHER" id="PTHR13069:SF21">
    <property type="entry name" value="ALKYLATED DNA REPAIR PROTEIN ALKB HOMOLOG 8"/>
    <property type="match status" value="1"/>
</dbReference>
<dbReference type="AlphaFoldDB" id="D5U125"/>
<dbReference type="KEGG" id="tag:Tagg_0551"/>
<dbReference type="InterPro" id="IPR013216">
    <property type="entry name" value="Methyltransf_11"/>
</dbReference>
<dbReference type="GO" id="GO:0000049">
    <property type="term" value="F:tRNA binding"/>
    <property type="evidence" value="ECO:0007669"/>
    <property type="project" value="TreeGrafter"/>
</dbReference>
<dbReference type="InterPro" id="IPR029063">
    <property type="entry name" value="SAM-dependent_MTases_sf"/>
</dbReference>
<dbReference type="RefSeq" id="WP_013129418.1">
    <property type="nucleotide sequence ID" value="NC_014160.1"/>
</dbReference>
<dbReference type="HOGENOM" id="CLU_1217630_0_0_2"/>
<dbReference type="OrthoDB" id="18536at2157"/>
<dbReference type="GeneID" id="9165565"/>
<gene>
    <name evidence="4" type="ordered locus">Tagg_0551</name>
</gene>
<name>D5U125_THEAM</name>
<evidence type="ECO:0000313" key="4">
    <source>
        <dbReference type="EMBL" id="ADG90825.1"/>
    </source>
</evidence>
<accession>D5U125</accession>
<dbReference type="GO" id="GO:0005737">
    <property type="term" value="C:cytoplasm"/>
    <property type="evidence" value="ECO:0007669"/>
    <property type="project" value="TreeGrafter"/>
</dbReference>
<dbReference type="GO" id="GO:0030488">
    <property type="term" value="P:tRNA methylation"/>
    <property type="evidence" value="ECO:0007669"/>
    <property type="project" value="TreeGrafter"/>
</dbReference>
<reference evidence="5" key="2">
    <citation type="journal article" date="2010" name="Stand. Genomic Sci.">
        <title>Complete genome sequence of Thermosphaera aggregans type strain (M11TLT).</title>
        <authorList>
            <person name="Spring S."/>
            <person name="Rachel R."/>
            <person name="Lapidus A."/>
            <person name="Davenport K."/>
            <person name="Tice H."/>
            <person name="Copeland A."/>
            <person name="Cheng J.-F."/>
            <person name="Lucas S."/>
            <person name="Chen F."/>
            <person name="Nolan M."/>
            <person name="Bruce D."/>
            <person name="Goodwin L."/>
            <person name="Pitluck S."/>
            <person name="Ivanova N."/>
            <person name="Mavromatis K."/>
            <person name="Ovchinnikova G."/>
            <person name="Pati A."/>
            <person name="Chen A."/>
            <person name="Palaniappan K."/>
            <person name="Land M."/>
            <person name="Hauser L."/>
            <person name="Chang Y.-J."/>
            <person name="Jeffries C.C."/>
            <person name="Brettin T."/>
            <person name="Detter J.C."/>
            <person name="Tapia R."/>
            <person name="Han C."/>
            <person name="Heimerl T."/>
            <person name="Weikl F."/>
            <person name="Brambilla E."/>
            <person name="Goker M."/>
            <person name="Bristow J."/>
            <person name="Eisen J.A."/>
            <person name="Markowitz V."/>
            <person name="Hugenholtz P."/>
            <person name="Kyrpides N.C."/>
            <person name="Klenk H.-P."/>
        </authorList>
    </citation>
    <scope>NUCLEOTIDE SEQUENCE [LARGE SCALE GENOMIC DNA]</scope>
    <source>
        <strain evidence="5">DSM 11486 / M11TL</strain>
    </source>
</reference>
<keyword evidence="5" id="KW-1185">Reference proteome</keyword>
<dbReference type="Pfam" id="PF08241">
    <property type="entry name" value="Methyltransf_11"/>
    <property type="match status" value="1"/>
</dbReference>
<reference evidence="4 5" key="1">
    <citation type="journal article" date="2010" name="Stand. Genomic Sci.">
        <title>Complete genome sequence of Thermosphaera aggregans type strain (M11TL).</title>
        <authorList>
            <person name="Spring S."/>
            <person name="Rachel R."/>
            <person name="Lapidus A."/>
            <person name="Davenport K."/>
            <person name="Tice H."/>
            <person name="Copeland A."/>
            <person name="Cheng J.F."/>
            <person name="Lucas S."/>
            <person name="Chen F."/>
            <person name="Nolan M."/>
            <person name="Bruce D."/>
            <person name="Goodwin L."/>
            <person name="Pitluck S."/>
            <person name="Ivanova N."/>
            <person name="Mavromatis K."/>
            <person name="Ovchinnikova G."/>
            <person name="Pati A."/>
            <person name="Chen A."/>
            <person name="Palaniappan K."/>
            <person name="Land M."/>
            <person name="Hauser L."/>
            <person name="Chang Y.J."/>
            <person name="Jeffries C.C."/>
            <person name="Brettin T."/>
            <person name="Detter J.C."/>
            <person name="Tapia R."/>
            <person name="Han C."/>
            <person name="Heimerl T."/>
            <person name="Weikl F."/>
            <person name="Brambilla E."/>
            <person name="Goker M."/>
            <person name="Bristow J."/>
            <person name="Eisen J.A."/>
            <person name="Markowitz V."/>
            <person name="Hugenholtz P."/>
            <person name="Kyrpides N.C."/>
            <person name="Klenk H.P."/>
        </authorList>
    </citation>
    <scope>NUCLEOTIDE SEQUENCE [LARGE SCALE GENOMIC DNA]</scope>
    <source>
        <strain evidence="5">DSM 11486 / M11TL</strain>
    </source>
</reference>
<feature type="domain" description="Methyltransferase type 11" evidence="3">
    <location>
        <begin position="56"/>
        <end position="149"/>
    </location>
</feature>
<keyword evidence="2 4" id="KW-0808">Transferase</keyword>
<dbReference type="InterPro" id="IPR051422">
    <property type="entry name" value="AlkB_tRNA_MeTrf/Diox"/>
</dbReference>
<dbReference type="STRING" id="633148.Tagg_0551"/>
<dbReference type="GO" id="GO:0002098">
    <property type="term" value="P:tRNA wobble uridine modification"/>
    <property type="evidence" value="ECO:0007669"/>
    <property type="project" value="TreeGrafter"/>
</dbReference>
<evidence type="ECO:0000313" key="5">
    <source>
        <dbReference type="Proteomes" id="UP000002376"/>
    </source>
</evidence>
<dbReference type="CDD" id="cd02440">
    <property type="entry name" value="AdoMet_MTases"/>
    <property type="match status" value="1"/>
</dbReference>
<protein>
    <submittedName>
        <fullName evidence="4">Methyltransferase type 11</fullName>
    </submittedName>
</protein>
<evidence type="ECO:0000259" key="3">
    <source>
        <dbReference type="Pfam" id="PF08241"/>
    </source>
</evidence>
<dbReference type="Proteomes" id="UP000002376">
    <property type="component" value="Chromosome"/>
</dbReference>
<dbReference type="GO" id="GO:0106335">
    <property type="term" value="F:tRNA (5-carboxymethyluridine(34)-5-O)-methyltransferase activity"/>
    <property type="evidence" value="ECO:0007669"/>
    <property type="project" value="TreeGrafter"/>
</dbReference>
<dbReference type="SUPFAM" id="SSF53335">
    <property type="entry name" value="S-adenosyl-L-methionine-dependent methyltransferases"/>
    <property type="match status" value="1"/>
</dbReference>
<dbReference type="Gene3D" id="3.40.50.150">
    <property type="entry name" value="Vaccinia Virus protein VP39"/>
    <property type="match status" value="1"/>
</dbReference>
<dbReference type="EMBL" id="CP001939">
    <property type="protein sequence ID" value="ADG90825.1"/>
    <property type="molecule type" value="Genomic_DNA"/>
</dbReference>
<proteinExistence type="predicted"/>
<dbReference type="eggNOG" id="arCOG04583">
    <property type="taxonomic scope" value="Archaea"/>
</dbReference>
<evidence type="ECO:0000256" key="2">
    <source>
        <dbReference type="ARBA" id="ARBA00022679"/>
    </source>
</evidence>
<evidence type="ECO:0000256" key="1">
    <source>
        <dbReference type="ARBA" id="ARBA00022603"/>
    </source>
</evidence>
<dbReference type="PANTHER" id="PTHR13069">
    <property type="entry name" value="ALKYLATED DNA REPAIR PROTEIN ALKB HOMOLOG 8"/>
    <property type="match status" value="1"/>
</dbReference>